<reference evidence="2 3" key="1">
    <citation type="journal article" date="2012" name="Genome Biol.">
        <title>Sequencing three crocodilian genomes to illuminate the evolution of archosaurs and amniotes.</title>
        <authorList>
            <person name="St John J.A."/>
            <person name="Braun E.L."/>
            <person name="Isberg S.R."/>
            <person name="Miles L.G."/>
            <person name="Chong A.Y."/>
            <person name="Gongora J."/>
            <person name="Dalzell P."/>
            <person name="Moran C."/>
            <person name="Bed'hom B."/>
            <person name="Abzhanov A."/>
            <person name="Burgess S.C."/>
            <person name="Cooksey A.M."/>
            <person name="Castoe T.A."/>
            <person name="Crawford N.G."/>
            <person name="Densmore L.D."/>
            <person name="Drew J.C."/>
            <person name="Edwards S.V."/>
            <person name="Faircloth B.C."/>
            <person name="Fujita M.K."/>
            <person name="Greenwold M.J."/>
            <person name="Hoffmann F.G."/>
            <person name="Howard J.M."/>
            <person name="Iguchi T."/>
            <person name="Janes D.E."/>
            <person name="Khan S.Y."/>
            <person name="Kohno S."/>
            <person name="de Koning A.J."/>
            <person name="Lance S.L."/>
            <person name="McCarthy F.M."/>
            <person name="McCormack J.E."/>
            <person name="Merchant M.E."/>
            <person name="Peterson D.G."/>
            <person name="Pollock D.D."/>
            <person name="Pourmand N."/>
            <person name="Raney B.J."/>
            <person name="Roessler K.A."/>
            <person name="Sanford J.R."/>
            <person name="Sawyer R.H."/>
            <person name="Schmidt C.J."/>
            <person name="Triplett E.W."/>
            <person name="Tuberville T.D."/>
            <person name="Venegas-Anaya M."/>
            <person name="Howard J.T."/>
            <person name="Jarvis E.D."/>
            <person name="Guillette L.J.Jr."/>
            <person name="Glenn T.C."/>
            <person name="Green R.E."/>
            <person name="Ray D.A."/>
        </authorList>
    </citation>
    <scope>NUCLEOTIDE SEQUENCE [LARGE SCALE GENOMIC DNA]</scope>
    <source>
        <strain evidence="2">KSC_2009_1</strain>
    </source>
</reference>
<organism evidence="2 3">
    <name type="scientific">Alligator mississippiensis</name>
    <name type="common">American alligator</name>
    <dbReference type="NCBI Taxonomy" id="8496"/>
    <lineage>
        <taxon>Eukaryota</taxon>
        <taxon>Metazoa</taxon>
        <taxon>Chordata</taxon>
        <taxon>Craniata</taxon>
        <taxon>Vertebrata</taxon>
        <taxon>Euteleostomi</taxon>
        <taxon>Archelosauria</taxon>
        <taxon>Archosauria</taxon>
        <taxon>Crocodylia</taxon>
        <taxon>Alligatoridae</taxon>
        <taxon>Alligatorinae</taxon>
        <taxon>Alligator</taxon>
    </lineage>
</organism>
<evidence type="ECO:0000313" key="2">
    <source>
        <dbReference type="EMBL" id="KYO38242.1"/>
    </source>
</evidence>
<protein>
    <submittedName>
        <fullName evidence="2">Uncharacterized protein</fullName>
    </submittedName>
</protein>
<feature type="region of interest" description="Disordered" evidence="1">
    <location>
        <begin position="48"/>
        <end position="78"/>
    </location>
</feature>
<dbReference type="Proteomes" id="UP000050525">
    <property type="component" value="Unassembled WGS sequence"/>
</dbReference>
<keyword evidence="3" id="KW-1185">Reference proteome</keyword>
<gene>
    <name evidence="2" type="ORF">Y1Q_0015519</name>
</gene>
<comment type="caution">
    <text evidence="2">The sequence shown here is derived from an EMBL/GenBank/DDBJ whole genome shotgun (WGS) entry which is preliminary data.</text>
</comment>
<accession>A0A151NN25</accession>
<dbReference type="EMBL" id="AKHW03002524">
    <property type="protein sequence ID" value="KYO38242.1"/>
    <property type="molecule type" value="Genomic_DNA"/>
</dbReference>
<name>A0A151NN25_ALLMI</name>
<proteinExistence type="predicted"/>
<dbReference type="AlphaFoldDB" id="A0A151NN25"/>
<evidence type="ECO:0000256" key="1">
    <source>
        <dbReference type="SAM" id="MobiDB-lite"/>
    </source>
</evidence>
<sequence length="78" mass="9083">MPVWPQMIRNSYHTQNYRGTNKLQVCVAPCEVKRKPVCKFMCDTCPNESNRNNERSGTEFGPRNYDREAKGTKETLMP</sequence>
<feature type="compositionally biased region" description="Basic and acidic residues" evidence="1">
    <location>
        <begin position="64"/>
        <end position="78"/>
    </location>
</feature>
<evidence type="ECO:0000313" key="3">
    <source>
        <dbReference type="Proteomes" id="UP000050525"/>
    </source>
</evidence>